<dbReference type="InterPro" id="IPR007373">
    <property type="entry name" value="Thiamin_PyroPKinase_B1-bd"/>
</dbReference>
<feature type="domain" description="Thiamin pyrophosphokinase thiamin-binding" evidence="5">
    <location>
        <begin position="249"/>
        <end position="315"/>
    </location>
</feature>
<accession>A0ABQ7JBG3</accession>
<comment type="caution">
    <text evidence="6">The sequence shown here is derived from an EMBL/GenBank/DDBJ whole genome shotgun (WGS) entry which is preliminary data.</text>
</comment>
<dbReference type="CDD" id="cd07995">
    <property type="entry name" value="TPK"/>
    <property type="match status" value="1"/>
</dbReference>
<dbReference type="SUPFAM" id="SSF63999">
    <property type="entry name" value="Thiamin pyrophosphokinase, catalytic domain"/>
    <property type="match status" value="1"/>
</dbReference>
<name>A0ABQ7JBG3_9APIC</name>
<evidence type="ECO:0000313" key="7">
    <source>
        <dbReference type="Proteomes" id="UP000823046"/>
    </source>
</evidence>
<dbReference type="InterPro" id="IPR007371">
    <property type="entry name" value="TPK_catalytic"/>
</dbReference>
<dbReference type="Gene3D" id="3.40.50.10240">
    <property type="entry name" value="Thiamin pyrophosphokinase, catalytic domain"/>
    <property type="match status" value="1"/>
</dbReference>
<reference evidence="6 7" key="1">
    <citation type="journal article" date="2020" name="bioRxiv">
        <title>Metabolic contributions of an alphaproteobacterial endosymbiont in the apicomplexan Cardiosporidium cionae.</title>
        <authorList>
            <person name="Hunter E.S."/>
            <person name="Paight C.J."/>
            <person name="Lane C.E."/>
        </authorList>
    </citation>
    <scope>NUCLEOTIDE SEQUENCE [LARGE SCALE GENOMIC DNA]</scope>
    <source>
        <strain evidence="6">ESH_2018</strain>
    </source>
</reference>
<dbReference type="PANTHER" id="PTHR13622:SF8">
    <property type="entry name" value="THIAMIN PYROPHOSPHOKINASE 1"/>
    <property type="match status" value="1"/>
</dbReference>
<keyword evidence="3" id="KW-0418">Kinase</keyword>
<sequence>MTIVCFSFFPVASASFSVGFRTLHLSGMKLNRVGLKALPSWEYLSKHVNRYNPVNLGVTLCNRLKTPYLHDLRFFGKMCDSAFTEYPQGIPRFHVILLNWPLDSLAVKFLSLADVVLCADGAANNLFPFHSKAKTALAKLRLPSYICGDFDSVAPHVLKYYKSLGVPIIHNPCQDTTDTTKCWQKLQPRLLSGDKVILLGGIGGRFDHSVSNIGFLFKMLKQDNLLPIQGRLEVFVIGENNLCFLLPPGRNIVRFPTNFTTKYCGLLPLGGSCRWVTTSGLRWNMYRQKLDMSVLISSSNEISHDVVTVENTDPVLWFSEIRKPTNFPIQP</sequence>
<evidence type="ECO:0000256" key="4">
    <source>
        <dbReference type="ARBA" id="ARBA00022840"/>
    </source>
</evidence>
<dbReference type="EMBL" id="JADAQX010000198">
    <property type="protein sequence ID" value="KAF8821298.1"/>
    <property type="molecule type" value="Genomic_DNA"/>
</dbReference>
<keyword evidence="4" id="KW-0067">ATP-binding</keyword>
<dbReference type="PANTHER" id="PTHR13622">
    <property type="entry name" value="THIAMIN PYROPHOSPHOKINASE"/>
    <property type="match status" value="1"/>
</dbReference>
<proteinExistence type="predicted"/>
<organism evidence="6 7">
    <name type="scientific">Cardiosporidium cionae</name>
    <dbReference type="NCBI Taxonomy" id="476202"/>
    <lineage>
        <taxon>Eukaryota</taxon>
        <taxon>Sar</taxon>
        <taxon>Alveolata</taxon>
        <taxon>Apicomplexa</taxon>
        <taxon>Aconoidasida</taxon>
        <taxon>Nephromycida</taxon>
        <taxon>Cardiosporidium</taxon>
    </lineage>
</organism>
<keyword evidence="1" id="KW-0808">Transferase</keyword>
<dbReference type="SMART" id="SM00983">
    <property type="entry name" value="TPK_B1_binding"/>
    <property type="match status" value="1"/>
</dbReference>
<dbReference type="InterPro" id="IPR036759">
    <property type="entry name" value="TPK_catalytic_sf"/>
</dbReference>
<evidence type="ECO:0000259" key="5">
    <source>
        <dbReference type="SMART" id="SM00983"/>
    </source>
</evidence>
<dbReference type="InterPro" id="IPR036371">
    <property type="entry name" value="TPK_B1-bd_sf"/>
</dbReference>
<keyword evidence="2" id="KW-0547">Nucleotide-binding</keyword>
<evidence type="ECO:0000256" key="1">
    <source>
        <dbReference type="ARBA" id="ARBA00022679"/>
    </source>
</evidence>
<dbReference type="Pfam" id="PF04265">
    <property type="entry name" value="TPK_B1_binding"/>
    <property type="match status" value="1"/>
</dbReference>
<dbReference type="Gene3D" id="2.60.120.320">
    <property type="entry name" value="Thiamin pyrophosphokinase, thiamin-binding domain"/>
    <property type="match status" value="1"/>
</dbReference>
<gene>
    <name evidence="6" type="ORF">IE077_002195</name>
</gene>
<dbReference type="Proteomes" id="UP000823046">
    <property type="component" value="Unassembled WGS sequence"/>
</dbReference>
<dbReference type="Pfam" id="PF04263">
    <property type="entry name" value="TPK_catalytic"/>
    <property type="match status" value="1"/>
</dbReference>
<evidence type="ECO:0000313" key="6">
    <source>
        <dbReference type="EMBL" id="KAF8821298.1"/>
    </source>
</evidence>
<keyword evidence="7" id="KW-1185">Reference proteome</keyword>
<evidence type="ECO:0000256" key="2">
    <source>
        <dbReference type="ARBA" id="ARBA00022741"/>
    </source>
</evidence>
<protein>
    <submittedName>
        <fullName evidence="6">Thiamine pyrophosphokinase, catalytic domain-containing protein</fullName>
    </submittedName>
</protein>
<dbReference type="SUPFAM" id="SSF63862">
    <property type="entry name" value="Thiamin pyrophosphokinase, substrate-binding domain"/>
    <property type="match status" value="1"/>
</dbReference>
<evidence type="ECO:0000256" key="3">
    <source>
        <dbReference type="ARBA" id="ARBA00022777"/>
    </source>
</evidence>
<dbReference type="InterPro" id="IPR006282">
    <property type="entry name" value="Thi_PPkinase"/>
</dbReference>
<dbReference type="NCBIfam" id="TIGR01378">
    <property type="entry name" value="thi_PPkinase"/>
    <property type="match status" value="1"/>
</dbReference>